<proteinExistence type="predicted"/>
<evidence type="ECO:0000313" key="4">
    <source>
        <dbReference type="Proteomes" id="UP000007599"/>
    </source>
</evidence>
<name>H8XR11_FLAIG</name>
<dbReference type="STRING" id="1094466.KQS_11655"/>
<evidence type="ECO:0000259" key="2">
    <source>
        <dbReference type="Pfam" id="PF13568"/>
    </source>
</evidence>
<feature type="domain" description="Outer membrane protein beta-barrel" evidence="2">
    <location>
        <begin position="21"/>
        <end position="184"/>
    </location>
</feature>
<dbReference type="PATRIC" id="fig|1094466.5.peg.2282"/>
<dbReference type="Proteomes" id="UP000007599">
    <property type="component" value="Chromosome I"/>
</dbReference>
<reference evidence="4" key="2">
    <citation type="submission" date="2012-03" db="EMBL/GenBank/DDBJ databases">
        <title>Complete genome sequence of Flavobacterium indicum GPTSA100-9T, isolated from warm spring water.</title>
        <authorList>
            <person name="Barbier P."/>
            <person name="Houel A."/>
            <person name="Loux V."/>
            <person name="Poulain J."/>
            <person name="Bernardet J.-F."/>
            <person name="Touchon M."/>
            <person name="Duchaud E."/>
        </authorList>
    </citation>
    <scope>NUCLEOTIDE SEQUENCE [LARGE SCALE GENOMIC DNA]</scope>
    <source>
        <strain evidence="4">DSM 17447 / CIP 109464 / GPTSA100-9</strain>
    </source>
</reference>
<feature type="chain" id="PRO_5003617708" description="Outer membrane protein beta-barrel domain-containing protein" evidence="1">
    <location>
        <begin position="22"/>
        <end position="213"/>
    </location>
</feature>
<dbReference type="InterPro" id="IPR025665">
    <property type="entry name" value="Beta-barrel_OMP_2"/>
</dbReference>
<dbReference type="OrthoDB" id="947434at2"/>
<reference evidence="3 4" key="1">
    <citation type="journal article" date="2012" name="J. Bacteriol.">
        <title>Complete Genome Sequence of Flavobacterium indicum GPSTA100-9T, Isolated from Warm Spring Water.</title>
        <authorList>
            <person name="Barbier P."/>
            <person name="Houel A."/>
            <person name="Loux V."/>
            <person name="Poulain J."/>
            <person name="Bernardet J.F."/>
            <person name="Touchon M."/>
            <person name="Duchaud E."/>
        </authorList>
    </citation>
    <scope>NUCLEOTIDE SEQUENCE [LARGE SCALE GENOMIC DNA]</scope>
    <source>
        <strain evidence="4">DSM 17447 / CIP 109464 / GPTSA100-9</strain>
    </source>
</reference>
<dbReference type="Pfam" id="PF13568">
    <property type="entry name" value="OMP_b-brl_2"/>
    <property type="match status" value="1"/>
</dbReference>
<feature type="signal peptide" evidence="1">
    <location>
        <begin position="1"/>
        <end position="21"/>
    </location>
</feature>
<gene>
    <name evidence="3" type="ordered locus">KQS_11655</name>
</gene>
<sequence>MKSSRKATTVLALLIGLLMSAQDNSTPNAKVGFKGGINLSNLYVDDVDDENVLTGFNAGLFFDLPLSKNVSLQPEVSYTVKGAEVTYDNLLVSGTTKYRLNYIEVPVLLKATILPGFNIHFGPYAAFLVDAKITNESTNATFNFEQNIDKSDLNTIDAGLALGTGIDLGNFGIGVRYNYGLTKVGKEQNYAGTTYTFPNGKNSVLNIYATIKF</sequence>
<evidence type="ECO:0000256" key="1">
    <source>
        <dbReference type="SAM" id="SignalP"/>
    </source>
</evidence>
<keyword evidence="4" id="KW-1185">Reference proteome</keyword>
<organism evidence="3 4">
    <name type="scientific">Flavobacterium indicum (strain DSM 17447 / CIP 109464 / GPTSA100-9)</name>
    <dbReference type="NCBI Taxonomy" id="1094466"/>
    <lineage>
        <taxon>Bacteria</taxon>
        <taxon>Pseudomonadati</taxon>
        <taxon>Bacteroidota</taxon>
        <taxon>Flavobacteriia</taxon>
        <taxon>Flavobacteriales</taxon>
        <taxon>Flavobacteriaceae</taxon>
        <taxon>Flavobacterium</taxon>
    </lineage>
</organism>
<dbReference type="EMBL" id="HE774682">
    <property type="protein sequence ID" value="CCG54245.1"/>
    <property type="molecule type" value="Genomic_DNA"/>
</dbReference>
<keyword evidence="1" id="KW-0732">Signal</keyword>
<protein>
    <recommendedName>
        <fullName evidence="2">Outer membrane protein beta-barrel domain-containing protein</fullName>
    </recommendedName>
</protein>
<accession>H8XR11</accession>
<dbReference type="KEGG" id="fin:KQS_11655"/>
<dbReference type="RefSeq" id="WP_014389363.1">
    <property type="nucleotide sequence ID" value="NC_017025.1"/>
</dbReference>
<dbReference type="eggNOG" id="COG3637">
    <property type="taxonomic scope" value="Bacteria"/>
</dbReference>
<dbReference type="AlphaFoldDB" id="H8XR11"/>
<dbReference type="HOGENOM" id="CLU_082049_4_2_10"/>
<evidence type="ECO:0000313" key="3">
    <source>
        <dbReference type="EMBL" id="CCG54245.1"/>
    </source>
</evidence>